<evidence type="ECO:0000256" key="13">
    <source>
        <dbReference type="NCBIfam" id="TIGR03499"/>
    </source>
</evidence>
<comment type="similarity">
    <text evidence="2">Belongs to the GTP-binding SRP family.</text>
</comment>
<evidence type="ECO:0000256" key="4">
    <source>
        <dbReference type="ARBA" id="ARBA00022448"/>
    </source>
</evidence>
<keyword evidence="5" id="KW-1003">Cell membrane</keyword>
<keyword evidence="17" id="KW-0969">Cilium</keyword>
<evidence type="ECO:0000256" key="14">
    <source>
        <dbReference type="SAM" id="MobiDB-lite"/>
    </source>
</evidence>
<keyword evidence="18" id="KW-1185">Reference proteome</keyword>
<evidence type="ECO:0000256" key="11">
    <source>
        <dbReference type="ARBA" id="ARBA00023225"/>
    </source>
</evidence>
<feature type="region of interest" description="Disordered" evidence="14">
    <location>
        <begin position="52"/>
        <end position="74"/>
    </location>
</feature>
<dbReference type="InterPro" id="IPR000897">
    <property type="entry name" value="SRP54_GTPase_dom"/>
</dbReference>
<dbReference type="SMART" id="SM00382">
    <property type="entry name" value="AAA"/>
    <property type="match status" value="1"/>
</dbReference>
<dbReference type="PANTHER" id="PTHR43134:SF3">
    <property type="entry name" value="FLAGELLAR BIOSYNTHESIS PROTEIN FLHF"/>
    <property type="match status" value="1"/>
</dbReference>
<reference evidence="18" key="1">
    <citation type="journal article" date="2019" name="Int. J. Syst. Evol. Microbiol.">
        <title>The Global Catalogue of Microorganisms (GCM) 10K type strain sequencing project: providing services to taxonomists for standard genome sequencing and annotation.</title>
        <authorList>
            <consortium name="The Broad Institute Genomics Platform"/>
            <consortium name="The Broad Institute Genome Sequencing Center for Infectious Disease"/>
            <person name="Wu L."/>
            <person name="Ma J."/>
        </authorList>
    </citation>
    <scope>NUCLEOTIDE SEQUENCE [LARGE SCALE GENOMIC DNA]</scope>
    <source>
        <strain evidence="18">KCTC 52168</strain>
    </source>
</reference>
<dbReference type="EMBL" id="JBHRTI010000010">
    <property type="protein sequence ID" value="MFC3149264.1"/>
    <property type="molecule type" value="Genomic_DNA"/>
</dbReference>
<keyword evidence="8" id="KW-0653">Protein transport</keyword>
<feature type="compositionally biased region" description="Low complexity" evidence="14">
    <location>
        <begin position="58"/>
        <end position="74"/>
    </location>
</feature>
<dbReference type="Pfam" id="PF00448">
    <property type="entry name" value="SRP54"/>
    <property type="match status" value="1"/>
</dbReference>
<comment type="subcellular location">
    <subcellularLocation>
        <location evidence="1">Cell membrane</location>
        <topology evidence="1">Peripheral membrane protein</topology>
        <orientation evidence="1">Cytoplasmic side</orientation>
    </subcellularLocation>
</comment>
<sequence length="506" mass="52999">MNLKRFVAKSSREALNQVRLEFGDDAVIISNKSVPGGVEVLAMPSADVDAISPPPSAPAAKPAGTPAGRAAAPRVPAAAKPAAAAAPAAASRSKAIPNNLPAQVEEDLAQLEMSTLSFQDYVRQRLMNKRAQNQEQQIATPAQPARPAAVSPRMAAPATAPMAAPAAAVAPQAGAVMPSLSMPGTPASEPMLAGELRAMRSLIQEQLSLMTLMDGARRQPAQGKAMRLLAGAGFSPMLTREIAQRVPQHVDESQVESWLLDLLARNLKCDEADPLGAFAEGGIFALVGPTGVGKTTTAAKIAAQFAMRHGAHEVGLITVDTYRMAAHEHLRGFGRLIGVPVYAAADATALADLLSLLSSKKLVIVDTVGVGQRDERVKDLLGMLAHPRMQRVTVLNASAQPETLDDVVRAYGTASHRGVILSKIDESVKLGPTLDVCLRHKLSIAGLTNGQRVPEDWHPAHRAMLAHKALKHQSQGAFSMLEGDIGLSMGLAVASGQGGQGGYLHA</sequence>
<keyword evidence="17" id="KW-0966">Cell projection</keyword>
<keyword evidence="9" id="KW-0342">GTP-binding</keyword>
<dbReference type="Gene3D" id="1.20.120.1380">
    <property type="entry name" value="Flagellar FlhF biosynthesis protein, N domain"/>
    <property type="match status" value="1"/>
</dbReference>
<evidence type="ECO:0000256" key="6">
    <source>
        <dbReference type="ARBA" id="ARBA00022741"/>
    </source>
</evidence>
<evidence type="ECO:0000256" key="8">
    <source>
        <dbReference type="ARBA" id="ARBA00022927"/>
    </source>
</evidence>
<feature type="domain" description="SRP54-type proteins GTP-binding" evidence="16">
    <location>
        <begin position="281"/>
        <end position="471"/>
    </location>
</feature>
<evidence type="ECO:0000256" key="10">
    <source>
        <dbReference type="ARBA" id="ARBA00023136"/>
    </source>
</evidence>
<dbReference type="InterPro" id="IPR020006">
    <property type="entry name" value="FlhF"/>
</dbReference>
<keyword evidence="11" id="KW-1006">Bacterial flagellum protein export</keyword>
<evidence type="ECO:0000256" key="3">
    <source>
        <dbReference type="ARBA" id="ARBA00014919"/>
    </source>
</evidence>
<keyword evidence="10" id="KW-0472">Membrane</keyword>
<proteinExistence type="inferred from homology"/>
<dbReference type="Gene3D" id="3.40.50.300">
    <property type="entry name" value="P-loop containing nucleotide triphosphate hydrolases"/>
    <property type="match status" value="1"/>
</dbReference>
<evidence type="ECO:0000313" key="17">
    <source>
        <dbReference type="EMBL" id="MFC3149264.1"/>
    </source>
</evidence>
<accession>A0ABV7H5U6</accession>
<dbReference type="Proteomes" id="UP001595556">
    <property type="component" value="Unassembled WGS sequence"/>
</dbReference>
<evidence type="ECO:0000256" key="5">
    <source>
        <dbReference type="ARBA" id="ARBA00022475"/>
    </source>
</evidence>
<comment type="function">
    <text evidence="12">Necessary for flagellar biosynthesis. May be involved in translocation of the flagellum.</text>
</comment>
<name>A0ABV7H5U6_9BURK</name>
<gene>
    <name evidence="17" type="primary">flhF</name>
    <name evidence="17" type="ORF">ACFOEN_16700</name>
</gene>
<evidence type="ECO:0000256" key="7">
    <source>
        <dbReference type="ARBA" id="ARBA00022795"/>
    </source>
</evidence>
<evidence type="ECO:0000256" key="9">
    <source>
        <dbReference type="ARBA" id="ARBA00023134"/>
    </source>
</evidence>
<dbReference type="InterPro" id="IPR047040">
    <property type="entry name" value="FlhF__GTPase_dom"/>
</dbReference>
<evidence type="ECO:0000256" key="1">
    <source>
        <dbReference type="ARBA" id="ARBA00004413"/>
    </source>
</evidence>
<comment type="caution">
    <text evidence="17">The sequence shown here is derived from an EMBL/GenBank/DDBJ whole genome shotgun (WGS) entry which is preliminary data.</text>
</comment>
<keyword evidence="6" id="KW-0547">Nucleotide-binding</keyword>
<evidence type="ECO:0000259" key="16">
    <source>
        <dbReference type="SMART" id="SM00962"/>
    </source>
</evidence>
<feature type="domain" description="AAA+ ATPase" evidence="15">
    <location>
        <begin position="280"/>
        <end position="425"/>
    </location>
</feature>
<organism evidence="17 18">
    <name type="scientific">Piscinibacterium candidicorallinum</name>
    <dbReference type="NCBI Taxonomy" id="1793872"/>
    <lineage>
        <taxon>Bacteria</taxon>
        <taxon>Pseudomonadati</taxon>
        <taxon>Pseudomonadota</taxon>
        <taxon>Betaproteobacteria</taxon>
        <taxon>Burkholderiales</taxon>
        <taxon>Piscinibacterium</taxon>
    </lineage>
</organism>
<keyword evidence="7" id="KW-1005">Bacterial flagellum biogenesis</keyword>
<evidence type="ECO:0000256" key="12">
    <source>
        <dbReference type="ARBA" id="ARBA00025337"/>
    </source>
</evidence>
<evidence type="ECO:0000259" key="15">
    <source>
        <dbReference type="SMART" id="SM00382"/>
    </source>
</evidence>
<protein>
    <recommendedName>
        <fullName evidence="3 13">Flagellar biosynthesis protein FlhF</fullName>
    </recommendedName>
</protein>
<dbReference type="InterPro" id="IPR003593">
    <property type="entry name" value="AAA+_ATPase"/>
</dbReference>
<keyword evidence="17" id="KW-0282">Flagellum</keyword>
<dbReference type="SUPFAM" id="SSF52540">
    <property type="entry name" value="P-loop containing nucleoside triphosphate hydrolases"/>
    <property type="match status" value="1"/>
</dbReference>
<dbReference type="PANTHER" id="PTHR43134">
    <property type="entry name" value="SIGNAL RECOGNITION PARTICLE RECEPTOR SUBUNIT ALPHA"/>
    <property type="match status" value="1"/>
</dbReference>
<evidence type="ECO:0000256" key="2">
    <source>
        <dbReference type="ARBA" id="ARBA00008531"/>
    </source>
</evidence>
<dbReference type="SMART" id="SM00962">
    <property type="entry name" value="SRP54"/>
    <property type="match status" value="1"/>
</dbReference>
<dbReference type="InterPro" id="IPR027417">
    <property type="entry name" value="P-loop_NTPase"/>
</dbReference>
<evidence type="ECO:0000313" key="18">
    <source>
        <dbReference type="Proteomes" id="UP001595556"/>
    </source>
</evidence>
<keyword evidence="4" id="KW-0813">Transport</keyword>
<dbReference type="RefSeq" id="WP_377305886.1">
    <property type="nucleotide sequence ID" value="NZ_CP180191.1"/>
</dbReference>
<dbReference type="CDD" id="cd17873">
    <property type="entry name" value="FlhF"/>
    <property type="match status" value="1"/>
</dbReference>
<dbReference type="NCBIfam" id="TIGR03499">
    <property type="entry name" value="FlhF"/>
    <property type="match status" value="1"/>
</dbReference>